<feature type="domain" description="G-protein coupled receptors family 1 profile" evidence="11">
    <location>
        <begin position="109"/>
        <end position="330"/>
    </location>
</feature>
<evidence type="ECO:0000313" key="12">
    <source>
        <dbReference type="EMBL" id="KAK7798295.1"/>
    </source>
</evidence>
<evidence type="ECO:0000256" key="3">
    <source>
        <dbReference type="ARBA" id="ARBA00022692"/>
    </source>
</evidence>
<feature type="transmembrane region" description="Helical" evidence="10">
    <location>
        <begin position="94"/>
        <end position="117"/>
    </location>
</feature>
<dbReference type="PRINTS" id="PR00237">
    <property type="entry name" value="GPCRRHODOPSN"/>
</dbReference>
<dbReference type="PRINTS" id="PR00245">
    <property type="entry name" value="OLFACTORYR"/>
</dbReference>
<dbReference type="FunFam" id="1.20.1070.10:FF:000015">
    <property type="entry name" value="Olfactory receptor"/>
    <property type="match status" value="1"/>
</dbReference>
<keyword evidence="5" id="KW-0297">G-protein coupled receptor</keyword>
<comment type="function">
    <text evidence="9">Possible taste receptor.</text>
</comment>
<evidence type="ECO:0000256" key="5">
    <source>
        <dbReference type="ARBA" id="ARBA00023040"/>
    </source>
</evidence>
<dbReference type="GO" id="GO:0004984">
    <property type="term" value="F:olfactory receptor activity"/>
    <property type="evidence" value="ECO:0007669"/>
    <property type="project" value="InterPro"/>
</dbReference>
<accession>A0AAW0H6V0</accession>
<reference evidence="12 13" key="1">
    <citation type="journal article" date="2023" name="bioRxiv">
        <title>Conserved and derived expression patterns and positive selection on dental genes reveal complex evolutionary context of ever-growing rodent molars.</title>
        <authorList>
            <person name="Calamari Z.T."/>
            <person name="Song A."/>
            <person name="Cohen E."/>
            <person name="Akter M."/>
            <person name="Roy R.D."/>
            <person name="Hallikas O."/>
            <person name="Christensen M.M."/>
            <person name="Li P."/>
            <person name="Marangoni P."/>
            <person name="Jernvall J."/>
            <person name="Klein O.D."/>
        </authorList>
    </citation>
    <scope>NUCLEOTIDE SEQUENCE [LARGE SCALE GENOMIC DNA]</scope>
    <source>
        <strain evidence="12">V071</strain>
    </source>
</reference>
<evidence type="ECO:0000256" key="7">
    <source>
        <dbReference type="ARBA" id="ARBA00023170"/>
    </source>
</evidence>
<comment type="caution">
    <text evidence="12">The sequence shown here is derived from an EMBL/GenBank/DDBJ whole genome shotgun (WGS) entry which is preliminary data.</text>
</comment>
<dbReference type="PROSITE" id="PS50262">
    <property type="entry name" value="G_PROTEIN_RECEP_F1_2"/>
    <property type="match status" value="1"/>
</dbReference>
<dbReference type="SUPFAM" id="SSF81321">
    <property type="entry name" value="Family A G protein-coupled receptor-like"/>
    <property type="match status" value="1"/>
</dbReference>
<dbReference type="Proteomes" id="UP001488838">
    <property type="component" value="Unassembled WGS sequence"/>
</dbReference>
<gene>
    <name evidence="12" type="ORF">U0070_013088</name>
</gene>
<dbReference type="Gene3D" id="1.20.1070.10">
    <property type="entry name" value="Rhodopsin 7-helix transmembrane proteins"/>
    <property type="match status" value="1"/>
</dbReference>
<evidence type="ECO:0000256" key="2">
    <source>
        <dbReference type="ARBA" id="ARBA00022475"/>
    </source>
</evidence>
<evidence type="ECO:0000256" key="9">
    <source>
        <dbReference type="ARBA" id="ARBA00053672"/>
    </source>
</evidence>
<sequence>MKVRRKLSRFPNYSKKYTWEMHPVYEMNWLCVSIFINIFETVTNEEMFMNAKWLRKNYTGVWSKEKKSLRKDNKRTVSEFILLRLPIHPEDQGMYSALFLVMYLTTVLGNLLIILLIRLDSHLHTPMYFFLSHLVTIDISLSSVTVSKMLKNMQTQDLSIPYADCVTQRYFFILFIDLDNFLLTSVAHDWCVAICHYLLYTNIMRDELYISRVAMSWILPRISALSNTLQLARLSFCANSTFPHFFCDITALMKLSCSDISPNELVIFTAGTTVITLPLTYILISYGCIEISFSKISSTKGICKAFSTYGSQLSVVSLYYDAIIGIYLLL</sequence>
<feature type="transmembrane region" description="Helical" evidence="10">
    <location>
        <begin position="129"/>
        <end position="150"/>
    </location>
</feature>
<organism evidence="12 13">
    <name type="scientific">Myodes glareolus</name>
    <name type="common">Bank vole</name>
    <name type="synonym">Clethrionomys glareolus</name>
    <dbReference type="NCBI Taxonomy" id="447135"/>
    <lineage>
        <taxon>Eukaryota</taxon>
        <taxon>Metazoa</taxon>
        <taxon>Chordata</taxon>
        <taxon>Craniata</taxon>
        <taxon>Vertebrata</taxon>
        <taxon>Euteleostomi</taxon>
        <taxon>Mammalia</taxon>
        <taxon>Eutheria</taxon>
        <taxon>Euarchontoglires</taxon>
        <taxon>Glires</taxon>
        <taxon>Rodentia</taxon>
        <taxon>Myomorpha</taxon>
        <taxon>Muroidea</taxon>
        <taxon>Cricetidae</taxon>
        <taxon>Arvicolinae</taxon>
        <taxon>Myodes</taxon>
    </lineage>
</organism>
<feature type="transmembrane region" description="Helical" evidence="10">
    <location>
        <begin position="265"/>
        <end position="289"/>
    </location>
</feature>
<dbReference type="GO" id="GO:0004930">
    <property type="term" value="F:G protein-coupled receptor activity"/>
    <property type="evidence" value="ECO:0007669"/>
    <property type="project" value="UniProtKB-KW"/>
</dbReference>
<keyword evidence="3 10" id="KW-0812">Transmembrane</keyword>
<keyword evidence="6 10" id="KW-0472">Membrane</keyword>
<protein>
    <recommendedName>
        <fullName evidence="11">G-protein coupled receptors family 1 profile domain-containing protein</fullName>
    </recommendedName>
</protein>
<dbReference type="EMBL" id="JBBHLL010000711">
    <property type="protein sequence ID" value="KAK7798295.1"/>
    <property type="molecule type" value="Genomic_DNA"/>
</dbReference>
<keyword evidence="8" id="KW-0807">Transducer</keyword>
<evidence type="ECO:0000256" key="8">
    <source>
        <dbReference type="ARBA" id="ARBA00023224"/>
    </source>
</evidence>
<evidence type="ECO:0000313" key="13">
    <source>
        <dbReference type="Proteomes" id="UP001488838"/>
    </source>
</evidence>
<evidence type="ECO:0000256" key="1">
    <source>
        <dbReference type="ARBA" id="ARBA00004651"/>
    </source>
</evidence>
<dbReference type="InterPro" id="IPR000276">
    <property type="entry name" value="GPCR_Rhodpsn"/>
</dbReference>
<evidence type="ECO:0000259" key="11">
    <source>
        <dbReference type="PROSITE" id="PS50262"/>
    </source>
</evidence>
<keyword evidence="2" id="KW-1003">Cell membrane</keyword>
<dbReference type="GO" id="GO:0005886">
    <property type="term" value="C:plasma membrane"/>
    <property type="evidence" value="ECO:0007669"/>
    <property type="project" value="UniProtKB-SubCell"/>
</dbReference>
<feature type="transmembrane region" description="Helical" evidence="10">
    <location>
        <begin position="309"/>
        <end position="329"/>
    </location>
</feature>
<dbReference type="Pfam" id="PF13853">
    <property type="entry name" value="7tm_4"/>
    <property type="match status" value="1"/>
</dbReference>
<keyword evidence="7" id="KW-0675">Receptor</keyword>
<dbReference type="AlphaFoldDB" id="A0AAW0H6V0"/>
<name>A0AAW0H6V0_MYOGA</name>
<comment type="subcellular location">
    <subcellularLocation>
        <location evidence="1">Cell membrane</location>
        <topology evidence="1">Multi-pass membrane protein</topology>
    </subcellularLocation>
</comment>
<dbReference type="PANTHER" id="PTHR48001">
    <property type="entry name" value="OLFACTORY RECEPTOR"/>
    <property type="match status" value="1"/>
</dbReference>
<evidence type="ECO:0000256" key="4">
    <source>
        <dbReference type="ARBA" id="ARBA00022989"/>
    </source>
</evidence>
<evidence type="ECO:0000256" key="10">
    <source>
        <dbReference type="SAM" id="Phobius"/>
    </source>
</evidence>
<dbReference type="InterPro" id="IPR017452">
    <property type="entry name" value="GPCR_Rhodpsn_7TM"/>
</dbReference>
<dbReference type="InterPro" id="IPR000725">
    <property type="entry name" value="Olfact_rcpt"/>
</dbReference>
<evidence type="ECO:0000256" key="6">
    <source>
        <dbReference type="ARBA" id="ARBA00023136"/>
    </source>
</evidence>
<proteinExistence type="predicted"/>
<keyword evidence="4 10" id="KW-1133">Transmembrane helix</keyword>
<keyword evidence="13" id="KW-1185">Reference proteome</keyword>